<gene>
    <name evidence="1" type="ORF">HOLleu_41909</name>
</gene>
<dbReference type="AlphaFoldDB" id="A0A9Q0YEL1"/>
<reference evidence="1" key="1">
    <citation type="submission" date="2021-10" db="EMBL/GenBank/DDBJ databases">
        <title>Tropical sea cucumber genome reveals ecological adaptation and Cuvierian tubules defense mechanism.</title>
        <authorList>
            <person name="Chen T."/>
        </authorList>
    </citation>
    <scope>NUCLEOTIDE SEQUENCE</scope>
    <source>
        <strain evidence="1">Nanhai2018</strain>
        <tissue evidence="1">Muscle</tissue>
    </source>
</reference>
<keyword evidence="2" id="KW-1185">Reference proteome</keyword>
<dbReference type="EMBL" id="JAIZAY010000023">
    <property type="protein sequence ID" value="KAJ8020066.1"/>
    <property type="molecule type" value="Genomic_DNA"/>
</dbReference>
<evidence type="ECO:0000313" key="1">
    <source>
        <dbReference type="EMBL" id="KAJ8020066.1"/>
    </source>
</evidence>
<protein>
    <submittedName>
        <fullName evidence="1">Uncharacterized protein</fullName>
    </submittedName>
</protein>
<name>A0A9Q0YEL1_HOLLE</name>
<accession>A0A9Q0YEL1</accession>
<comment type="caution">
    <text evidence="1">The sequence shown here is derived from an EMBL/GenBank/DDBJ whole genome shotgun (WGS) entry which is preliminary data.</text>
</comment>
<dbReference type="Proteomes" id="UP001152320">
    <property type="component" value="Chromosome 23"/>
</dbReference>
<organism evidence="1 2">
    <name type="scientific">Holothuria leucospilota</name>
    <name type="common">Black long sea cucumber</name>
    <name type="synonym">Mertensiothuria leucospilota</name>
    <dbReference type="NCBI Taxonomy" id="206669"/>
    <lineage>
        <taxon>Eukaryota</taxon>
        <taxon>Metazoa</taxon>
        <taxon>Echinodermata</taxon>
        <taxon>Eleutherozoa</taxon>
        <taxon>Echinozoa</taxon>
        <taxon>Holothuroidea</taxon>
        <taxon>Aspidochirotacea</taxon>
        <taxon>Aspidochirotida</taxon>
        <taxon>Holothuriidae</taxon>
        <taxon>Holothuria</taxon>
    </lineage>
</organism>
<proteinExistence type="predicted"/>
<sequence length="60" mass="6528">MKQSKLNGGDYSAELGTTANIVSGPLEIRGRCLKSRSFTKHHGSHTKGMLAIRGIRTRMA</sequence>
<evidence type="ECO:0000313" key="2">
    <source>
        <dbReference type="Proteomes" id="UP001152320"/>
    </source>
</evidence>